<keyword evidence="5 9" id="KW-0235">DNA replication</keyword>
<reference evidence="11 12" key="1">
    <citation type="submission" date="2020-08" db="EMBL/GenBank/DDBJ databases">
        <title>Genomic Encyclopedia of Type Strains, Phase IV (KMG-IV): sequencing the most valuable type-strain genomes for metagenomic binning, comparative biology and taxonomic classification.</title>
        <authorList>
            <person name="Goeker M."/>
        </authorList>
    </citation>
    <scope>NUCLEOTIDE SEQUENCE [LARGE SCALE GENOMIC DNA]</scope>
    <source>
        <strain evidence="11 12">DSM 5895</strain>
    </source>
</reference>
<dbReference type="HAMAP" id="MF_00365">
    <property type="entry name" value="RecF"/>
    <property type="match status" value="1"/>
</dbReference>
<dbReference type="GO" id="GO:0003697">
    <property type="term" value="F:single-stranded DNA binding"/>
    <property type="evidence" value="ECO:0007669"/>
    <property type="project" value="UniProtKB-UniRule"/>
</dbReference>
<dbReference type="SUPFAM" id="SSF52540">
    <property type="entry name" value="P-loop containing nucleoside triphosphate hydrolases"/>
    <property type="match status" value="1"/>
</dbReference>
<comment type="subcellular location">
    <subcellularLocation>
        <location evidence="1 9">Cytoplasm</location>
    </subcellularLocation>
</comment>
<keyword evidence="6 9" id="KW-0547">Nucleotide-binding</keyword>
<dbReference type="GO" id="GO:0000731">
    <property type="term" value="P:DNA synthesis involved in DNA repair"/>
    <property type="evidence" value="ECO:0007669"/>
    <property type="project" value="TreeGrafter"/>
</dbReference>
<evidence type="ECO:0000256" key="8">
    <source>
        <dbReference type="ARBA" id="ARBA00023125"/>
    </source>
</evidence>
<dbReference type="Pfam" id="PF02463">
    <property type="entry name" value="SMC_N"/>
    <property type="match status" value="1"/>
</dbReference>
<dbReference type="NCBIfam" id="TIGR00611">
    <property type="entry name" value="recf"/>
    <property type="match status" value="1"/>
</dbReference>
<keyword evidence="8 9" id="KW-0238">DNA-binding</keyword>
<keyword evidence="4 9" id="KW-0963">Cytoplasm</keyword>
<organism evidence="11 12">
    <name type="scientific">Ancylobacter tetraedralis</name>
    <dbReference type="NCBI Taxonomy" id="217068"/>
    <lineage>
        <taxon>Bacteria</taxon>
        <taxon>Pseudomonadati</taxon>
        <taxon>Pseudomonadota</taxon>
        <taxon>Alphaproteobacteria</taxon>
        <taxon>Hyphomicrobiales</taxon>
        <taxon>Xanthobacteraceae</taxon>
        <taxon>Ancylobacter</taxon>
    </lineage>
</organism>
<dbReference type="GO" id="GO:0005737">
    <property type="term" value="C:cytoplasm"/>
    <property type="evidence" value="ECO:0007669"/>
    <property type="project" value="UniProtKB-SubCell"/>
</dbReference>
<evidence type="ECO:0000259" key="10">
    <source>
        <dbReference type="Pfam" id="PF02463"/>
    </source>
</evidence>
<accession>A0A839Z445</accession>
<keyword evidence="7 9" id="KW-0067">ATP-binding</keyword>
<evidence type="ECO:0000256" key="9">
    <source>
        <dbReference type="HAMAP-Rule" id="MF_00365"/>
    </source>
</evidence>
<dbReference type="GO" id="GO:0006302">
    <property type="term" value="P:double-strand break repair"/>
    <property type="evidence" value="ECO:0007669"/>
    <property type="project" value="TreeGrafter"/>
</dbReference>
<dbReference type="PANTHER" id="PTHR32182:SF0">
    <property type="entry name" value="DNA REPLICATION AND REPAIR PROTEIN RECF"/>
    <property type="match status" value="1"/>
</dbReference>
<keyword evidence="9" id="KW-0227">DNA damage</keyword>
<evidence type="ECO:0000256" key="4">
    <source>
        <dbReference type="ARBA" id="ARBA00022490"/>
    </source>
</evidence>
<dbReference type="PROSITE" id="PS00617">
    <property type="entry name" value="RECF_1"/>
    <property type="match status" value="1"/>
</dbReference>
<comment type="similarity">
    <text evidence="2 9">Belongs to the RecF family.</text>
</comment>
<comment type="caution">
    <text evidence="11">The sequence shown here is derived from an EMBL/GenBank/DDBJ whole genome shotgun (WGS) entry which is preliminary data.</text>
</comment>
<evidence type="ECO:0000256" key="6">
    <source>
        <dbReference type="ARBA" id="ARBA00022741"/>
    </source>
</evidence>
<dbReference type="InterPro" id="IPR027417">
    <property type="entry name" value="P-loop_NTPase"/>
</dbReference>
<name>A0A839Z445_9HYPH</name>
<gene>
    <name evidence="9" type="primary">recF</name>
    <name evidence="11" type="ORF">FHS55_000267</name>
</gene>
<comment type="function">
    <text evidence="9">The RecF protein is involved in DNA metabolism; it is required for DNA replication and normal SOS inducibility. RecF binds preferentially to single-stranded, linear DNA. It also seems to bind ATP.</text>
</comment>
<evidence type="ECO:0000256" key="1">
    <source>
        <dbReference type="ARBA" id="ARBA00004496"/>
    </source>
</evidence>
<dbReference type="InterPro" id="IPR018078">
    <property type="entry name" value="DNA-binding_RecF_CS"/>
</dbReference>
<evidence type="ECO:0000256" key="3">
    <source>
        <dbReference type="ARBA" id="ARBA00020170"/>
    </source>
</evidence>
<protein>
    <recommendedName>
        <fullName evidence="3 9">DNA replication and repair protein RecF</fullName>
    </recommendedName>
</protein>
<evidence type="ECO:0000256" key="5">
    <source>
        <dbReference type="ARBA" id="ARBA00022705"/>
    </source>
</evidence>
<dbReference type="GO" id="GO:0009432">
    <property type="term" value="P:SOS response"/>
    <property type="evidence" value="ECO:0007669"/>
    <property type="project" value="UniProtKB-UniRule"/>
</dbReference>
<dbReference type="InterPro" id="IPR003395">
    <property type="entry name" value="RecF/RecN/SMC_N"/>
</dbReference>
<dbReference type="EMBL" id="JACICD010000001">
    <property type="protein sequence ID" value="MBB3769681.1"/>
    <property type="molecule type" value="Genomic_DNA"/>
</dbReference>
<dbReference type="Gene3D" id="1.20.1050.90">
    <property type="entry name" value="RecF/RecN/SMC, N-terminal domain"/>
    <property type="match status" value="1"/>
</dbReference>
<proteinExistence type="inferred from homology"/>
<dbReference type="GO" id="GO:0006260">
    <property type="term" value="P:DNA replication"/>
    <property type="evidence" value="ECO:0007669"/>
    <property type="project" value="UniProtKB-UniRule"/>
</dbReference>
<feature type="domain" description="RecF/RecN/SMC N-terminal" evidence="10">
    <location>
        <begin position="16"/>
        <end position="362"/>
    </location>
</feature>
<keyword evidence="12" id="KW-1185">Reference proteome</keyword>
<keyword evidence="9" id="KW-0742">SOS response</keyword>
<dbReference type="Proteomes" id="UP000533469">
    <property type="component" value="Unassembled WGS sequence"/>
</dbReference>
<dbReference type="InterPro" id="IPR042174">
    <property type="entry name" value="RecF_2"/>
</dbReference>
<evidence type="ECO:0000256" key="7">
    <source>
        <dbReference type="ARBA" id="ARBA00022840"/>
    </source>
</evidence>
<evidence type="ECO:0000256" key="2">
    <source>
        <dbReference type="ARBA" id="ARBA00008016"/>
    </source>
</evidence>
<feature type="binding site" evidence="9">
    <location>
        <begin position="43"/>
        <end position="50"/>
    </location>
    <ligand>
        <name>ATP</name>
        <dbReference type="ChEBI" id="CHEBI:30616"/>
    </ligand>
</feature>
<evidence type="ECO:0000313" key="11">
    <source>
        <dbReference type="EMBL" id="MBB3769681.1"/>
    </source>
</evidence>
<dbReference type="GO" id="GO:0005524">
    <property type="term" value="F:ATP binding"/>
    <property type="evidence" value="ECO:0007669"/>
    <property type="project" value="UniProtKB-UniRule"/>
</dbReference>
<dbReference type="PANTHER" id="PTHR32182">
    <property type="entry name" value="DNA REPLICATION AND REPAIR PROTEIN RECF"/>
    <property type="match status" value="1"/>
</dbReference>
<dbReference type="InterPro" id="IPR001238">
    <property type="entry name" value="DNA-binding_RecF"/>
</dbReference>
<dbReference type="Gene3D" id="3.40.50.300">
    <property type="entry name" value="P-loop containing nucleotide triphosphate hydrolases"/>
    <property type="match status" value="1"/>
</dbReference>
<sequence length="401" mass="42430">MSPSPTPHLGMSRARVIRLRLTDFRSYHGAEVRAGDGPIVLVGPNGAGKTNLLEAISLLAPGRGLRRAALDQFAARRADGMPARGWAVAATVEGAYGEVMLGTGIEADGVEARSRRCRIDGEPVGSAAAFADHVRVVWLTPDMDGLFTGPPADRRRFLDRLVLAVDAEHGARVNALERALRARNRLLEEVSTDPRYLDAVEQELAALAVAVAAARLETLRRLAAGIAQGRERASDDASPFPFATVALEGEVERALAREPATIVEDQYRDSLRAGRPRDRAAGRTLTGPHLTDFLVGHGPKAIPAAQGSTGEQKALLIGLALAHARLVGEMAGMAPVMLLDDVVAYLDPVRRAALFAALDALGGQVWMTGADPAAFAALGGRAERFTVTPGRIDPAGESEHA</sequence>
<evidence type="ECO:0000313" key="12">
    <source>
        <dbReference type="Proteomes" id="UP000533469"/>
    </source>
</evidence>
<keyword evidence="9" id="KW-0234">DNA repair</keyword>
<dbReference type="AlphaFoldDB" id="A0A839Z445"/>